<dbReference type="AlphaFoldDB" id="A0A2T9JH28"/>
<dbReference type="Gene3D" id="3.40.1080.20">
    <property type="entry name" value="Acetyl-CoA hydrolase/transferase C-terminal domain"/>
    <property type="match status" value="1"/>
</dbReference>
<keyword evidence="3" id="KW-1185">Reference proteome</keyword>
<evidence type="ECO:0000259" key="1">
    <source>
        <dbReference type="Pfam" id="PF13336"/>
    </source>
</evidence>
<evidence type="ECO:0000313" key="3">
    <source>
        <dbReference type="Proteomes" id="UP000245073"/>
    </source>
</evidence>
<accession>A0A2T9JH28</accession>
<dbReference type="GO" id="GO:0006083">
    <property type="term" value="P:acetate metabolic process"/>
    <property type="evidence" value="ECO:0007669"/>
    <property type="project" value="InterPro"/>
</dbReference>
<protein>
    <submittedName>
        <fullName evidence="2">Acetyl-CoA hydrolase</fullName>
    </submittedName>
</protein>
<dbReference type="InterPro" id="IPR037171">
    <property type="entry name" value="NagB/RpiA_transferase-like"/>
</dbReference>
<dbReference type="RefSeq" id="WP_109454960.1">
    <property type="nucleotide sequence ID" value="NZ_QDKQ01000071.1"/>
</dbReference>
<dbReference type="Pfam" id="PF13336">
    <property type="entry name" value="AcetylCoA_hyd_C"/>
    <property type="match status" value="1"/>
</dbReference>
<dbReference type="PANTHER" id="PTHR21432:SF20">
    <property type="entry name" value="ACETYL-COA HYDROLASE"/>
    <property type="match status" value="1"/>
</dbReference>
<name>A0A2T9JH28_9CAUL</name>
<dbReference type="Gene3D" id="3.40.1080.10">
    <property type="entry name" value="Glutaconate Coenzyme A-transferase"/>
    <property type="match status" value="1"/>
</dbReference>
<dbReference type="InterPro" id="IPR038460">
    <property type="entry name" value="AcetylCoA_hyd_C_sf"/>
</dbReference>
<dbReference type="PANTHER" id="PTHR21432">
    <property type="entry name" value="ACETYL-COA HYDROLASE-RELATED"/>
    <property type="match status" value="1"/>
</dbReference>
<dbReference type="OrthoDB" id="9801795at2"/>
<keyword evidence="2" id="KW-0378">Hydrolase</keyword>
<evidence type="ECO:0000313" key="2">
    <source>
        <dbReference type="EMBL" id="PVM82993.1"/>
    </source>
</evidence>
<gene>
    <name evidence="2" type="ORF">DDF67_22160</name>
</gene>
<dbReference type="GO" id="GO:0016787">
    <property type="term" value="F:hydrolase activity"/>
    <property type="evidence" value="ECO:0007669"/>
    <property type="project" value="UniProtKB-KW"/>
</dbReference>
<dbReference type="Gene3D" id="3.30.750.70">
    <property type="entry name" value="4-hydroxybutyrate coenzyme like domains"/>
    <property type="match status" value="1"/>
</dbReference>
<feature type="domain" description="Acetyl-CoA hydrolase/transferase C-terminal" evidence="1">
    <location>
        <begin position="331"/>
        <end position="494"/>
    </location>
</feature>
<reference evidence="2 3" key="1">
    <citation type="submission" date="2018-04" db="EMBL/GenBank/DDBJ databases">
        <title>The genome sequence of Caulobacter sp. 744.</title>
        <authorList>
            <person name="Gao J."/>
            <person name="Sun J."/>
        </authorList>
    </citation>
    <scope>NUCLEOTIDE SEQUENCE [LARGE SCALE GENOMIC DNA]</scope>
    <source>
        <strain evidence="2 3">774</strain>
    </source>
</reference>
<sequence length="607" mass="65518">MTPRFTDPDALADAIIERVGRRIVLGLPLGLGKANHVVNALVARALKDPSIHLHVFTALTLEPPRPKSDLEKRFLGPIIERTLGGYPALAYAELQRRDALPSNIEVDEFFFQAGTRLSTPSAQRSYISANYTHAAGYLRERGVNVVAQLVARRGDRLSLSCNTDITLDLLAARRAGQDDFMLVGQVNDELPFMPGDGDLPADAFSHLLDGPDVQFPLFAPPKEPIPDASYAIGFHAASLVRDGGTIQMGIGAISDAVAQGLIVRHRRPDVFVDTVRRLSPDQAAPVACGPFEMGLYAATEMFVDCLLDLWRAGVLKRQVDGAVLHGGFFLGPRAFYRALREMPEDERAKFQMQAISGINEIYGDEAARRAARVDARFVNTAMMATLLGAAVSDGLDDGRVVSGVGGQYNFVAQAFALEGARSIITLPAVRGSGRKAASNILWSYAHGTIPRHLKDVVVTEYGVADLRGRTDRDTIVRMLSIADSRFQPELLDEAKRAGKVEAGYVIPEAFRNNTPERIAEALKPARDAGLAPLLPFGSDFDAVEQGLLPVLGRLKAAQGDSRALLAYVWKGLGAPAPGDGLRRLGLEQPRTLNERVLALAVRGAAAG</sequence>
<dbReference type="Proteomes" id="UP000245073">
    <property type="component" value="Unassembled WGS sequence"/>
</dbReference>
<dbReference type="SUPFAM" id="SSF100950">
    <property type="entry name" value="NagB/RpiA/CoA transferase-like"/>
    <property type="match status" value="1"/>
</dbReference>
<comment type="caution">
    <text evidence="2">The sequence shown here is derived from an EMBL/GenBank/DDBJ whole genome shotgun (WGS) entry which is preliminary data.</text>
</comment>
<dbReference type="EMBL" id="QDKQ01000071">
    <property type="protein sequence ID" value="PVM82993.1"/>
    <property type="molecule type" value="Genomic_DNA"/>
</dbReference>
<proteinExistence type="predicted"/>
<dbReference type="InterPro" id="IPR026888">
    <property type="entry name" value="AcetylCoA_hyd_C"/>
</dbReference>
<organism evidence="2 3">
    <name type="scientific">Caulobacter endophyticus</name>
    <dbReference type="NCBI Taxonomy" id="2172652"/>
    <lineage>
        <taxon>Bacteria</taxon>
        <taxon>Pseudomonadati</taxon>
        <taxon>Pseudomonadota</taxon>
        <taxon>Alphaproteobacteria</taxon>
        <taxon>Caulobacterales</taxon>
        <taxon>Caulobacteraceae</taxon>
        <taxon>Caulobacter</taxon>
    </lineage>
</organism>
<dbReference type="InterPro" id="IPR046433">
    <property type="entry name" value="ActCoA_hydro"/>
</dbReference>
<dbReference type="GO" id="GO:0008775">
    <property type="term" value="F:acetate CoA-transferase activity"/>
    <property type="evidence" value="ECO:0007669"/>
    <property type="project" value="InterPro"/>
</dbReference>